<reference evidence="1" key="1">
    <citation type="submission" date="2023-04" db="EMBL/GenBank/DDBJ databases">
        <title>Draft Genome sequencing of Naganishia species isolated from polar environments using Oxford Nanopore Technology.</title>
        <authorList>
            <person name="Leo P."/>
            <person name="Venkateswaran K."/>
        </authorList>
    </citation>
    <scope>NUCLEOTIDE SEQUENCE</scope>
    <source>
        <strain evidence="1">MNA-CCFEE 5425</strain>
    </source>
</reference>
<protein>
    <submittedName>
        <fullName evidence="1">Uncharacterized protein</fullName>
    </submittedName>
</protein>
<evidence type="ECO:0000313" key="2">
    <source>
        <dbReference type="Proteomes" id="UP001243375"/>
    </source>
</evidence>
<dbReference type="EMBL" id="JASBWU010000003">
    <property type="protein sequence ID" value="KAJ9123343.1"/>
    <property type="molecule type" value="Genomic_DNA"/>
</dbReference>
<organism evidence="1 2">
    <name type="scientific">Naganishia vaughanmartiniae</name>
    <dbReference type="NCBI Taxonomy" id="1424756"/>
    <lineage>
        <taxon>Eukaryota</taxon>
        <taxon>Fungi</taxon>
        <taxon>Dikarya</taxon>
        <taxon>Basidiomycota</taxon>
        <taxon>Agaricomycotina</taxon>
        <taxon>Tremellomycetes</taxon>
        <taxon>Filobasidiales</taxon>
        <taxon>Filobasidiaceae</taxon>
        <taxon>Naganishia</taxon>
    </lineage>
</organism>
<comment type="caution">
    <text evidence="1">The sequence shown here is derived from an EMBL/GenBank/DDBJ whole genome shotgun (WGS) entry which is preliminary data.</text>
</comment>
<accession>A0ACC2XHN5</accession>
<name>A0ACC2XHN5_9TREE</name>
<dbReference type="Proteomes" id="UP001243375">
    <property type="component" value="Unassembled WGS sequence"/>
</dbReference>
<sequence length="138" mass="15040">MPSITAAYRISPPEGTPSVNIPTENEHVVELKIGTAPATSEDGVKVTNGNDSPYYTVLLEALAEAKEKLNEDMTVWKEAVGDREKQKEVISAGTKGQQGNGKAMMMVKAARENDALPDDDDEEDEEEDDDDDDDIETI</sequence>
<proteinExistence type="predicted"/>
<gene>
    <name evidence="1" type="ORF">QFC22_001542</name>
</gene>
<keyword evidence="2" id="KW-1185">Reference proteome</keyword>
<evidence type="ECO:0000313" key="1">
    <source>
        <dbReference type="EMBL" id="KAJ9123343.1"/>
    </source>
</evidence>